<proteinExistence type="predicted"/>
<accession>A0A426YFK7</accession>
<gene>
    <name evidence="1" type="ORF">B296_00037735</name>
</gene>
<organism evidence="1 2">
    <name type="scientific">Ensete ventricosum</name>
    <name type="common">Abyssinian banana</name>
    <name type="synonym">Musa ensete</name>
    <dbReference type="NCBI Taxonomy" id="4639"/>
    <lineage>
        <taxon>Eukaryota</taxon>
        <taxon>Viridiplantae</taxon>
        <taxon>Streptophyta</taxon>
        <taxon>Embryophyta</taxon>
        <taxon>Tracheophyta</taxon>
        <taxon>Spermatophyta</taxon>
        <taxon>Magnoliopsida</taxon>
        <taxon>Liliopsida</taxon>
        <taxon>Zingiberales</taxon>
        <taxon>Musaceae</taxon>
        <taxon>Ensete</taxon>
    </lineage>
</organism>
<comment type="caution">
    <text evidence="1">The sequence shown here is derived from an EMBL/GenBank/DDBJ whole genome shotgun (WGS) entry which is preliminary data.</text>
</comment>
<dbReference type="Proteomes" id="UP000287651">
    <property type="component" value="Unassembled WGS sequence"/>
</dbReference>
<dbReference type="AlphaFoldDB" id="A0A426YFK7"/>
<reference evidence="1 2" key="1">
    <citation type="journal article" date="2014" name="Agronomy (Basel)">
        <title>A Draft Genome Sequence for Ensete ventricosum, the Drought-Tolerant Tree Against Hunger.</title>
        <authorList>
            <person name="Harrison J."/>
            <person name="Moore K.A."/>
            <person name="Paszkiewicz K."/>
            <person name="Jones T."/>
            <person name="Grant M."/>
            <person name="Ambacheew D."/>
            <person name="Muzemil S."/>
            <person name="Studholme D.J."/>
        </authorList>
    </citation>
    <scope>NUCLEOTIDE SEQUENCE [LARGE SCALE GENOMIC DNA]</scope>
</reference>
<evidence type="ECO:0000313" key="1">
    <source>
        <dbReference type="EMBL" id="RRT50476.1"/>
    </source>
</evidence>
<name>A0A426YFK7_ENSVE</name>
<evidence type="ECO:0000313" key="2">
    <source>
        <dbReference type="Proteomes" id="UP000287651"/>
    </source>
</evidence>
<sequence>VASFLCGEGGIVLSRVGTRRHLALFVSRREGGVTLSRAGTRYRLTSFVPCSVASRRETSDLMVPPGSGQSAYQYPVGLVCTACIERYSLKFQTLL</sequence>
<dbReference type="EMBL" id="AMZH03012746">
    <property type="protein sequence ID" value="RRT50476.1"/>
    <property type="molecule type" value="Genomic_DNA"/>
</dbReference>
<feature type="non-terminal residue" evidence="1">
    <location>
        <position position="1"/>
    </location>
</feature>
<protein>
    <submittedName>
        <fullName evidence="1">Uncharacterized protein</fullName>
    </submittedName>
</protein>